<dbReference type="EMBL" id="MHJI01000005">
    <property type="protein sequence ID" value="OGY66437.1"/>
    <property type="molecule type" value="Genomic_DNA"/>
</dbReference>
<name>A0A1G1ZRG0_9BACT</name>
<accession>A0A1G1ZRG0</accession>
<dbReference type="AlphaFoldDB" id="A0A1G1ZRG0"/>
<proteinExistence type="predicted"/>
<evidence type="ECO:0000313" key="2">
    <source>
        <dbReference type="Proteomes" id="UP000178517"/>
    </source>
</evidence>
<dbReference type="STRING" id="1798406.A3A04_00445"/>
<organism evidence="1 2">
    <name type="scientific">Candidatus Harrisonbacteria bacterium RIFCSPLOWO2_01_FULL_40_28</name>
    <dbReference type="NCBI Taxonomy" id="1798406"/>
    <lineage>
        <taxon>Bacteria</taxon>
        <taxon>Candidatus Harrisoniibacteriota</taxon>
    </lineage>
</organism>
<reference evidence="1 2" key="1">
    <citation type="journal article" date="2016" name="Nat. Commun.">
        <title>Thousands of microbial genomes shed light on interconnected biogeochemical processes in an aquifer system.</title>
        <authorList>
            <person name="Anantharaman K."/>
            <person name="Brown C.T."/>
            <person name="Hug L.A."/>
            <person name="Sharon I."/>
            <person name="Castelle C.J."/>
            <person name="Probst A.J."/>
            <person name="Thomas B.C."/>
            <person name="Singh A."/>
            <person name="Wilkins M.J."/>
            <person name="Karaoz U."/>
            <person name="Brodie E.L."/>
            <person name="Williams K.H."/>
            <person name="Hubbard S.S."/>
            <person name="Banfield J.F."/>
        </authorList>
    </citation>
    <scope>NUCLEOTIDE SEQUENCE [LARGE SCALE GENOMIC DNA]</scope>
</reference>
<evidence type="ECO:0000313" key="1">
    <source>
        <dbReference type="EMBL" id="OGY66437.1"/>
    </source>
</evidence>
<comment type="caution">
    <text evidence="1">The sequence shown here is derived from an EMBL/GenBank/DDBJ whole genome shotgun (WGS) entry which is preliminary data.</text>
</comment>
<protein>
    <submittedName>
        <fullName evidence="1">Uncharacterized protein</fullName>
    </submittedName>
</protein>
<sequence>MEKLPEHKFESHEIEFEDTAEYFEKSTYMSPEDALHFLAKKKPEFLHKFYPELIRYDIERLNSEEFRSSDEYKKLINSLDIVNNHNLKTAETIKINVIPVVVYEVLKYVRGMWVDFVIPANNLKEFTNALGMIVLSDLIYEAEKIKGGVNDDYGGLYHPLRNTIVVRDRPEFKGKFKVGATISVVLHELIHALSYKNFWIINRGEQAINTEESVGFRPRRLGINSTRPNDSISRLNRLNEAITHRLTMEILEKVLDQFNIPEEVKKEVMLRNNFIYNKERDVLKAMTEEIDWKYFIDAYFTKMGLVNLGRKTKEVFGNTLSEISLSMDSEYQEGGAKHNGYIKTKEMLFKNLADYNSI</sequence>
<dbReference type="Proteomes" id="UP000178517">
    <property type="component" value="Unassembled WGS sequence"/>
</dbReference>
<gene>
    <name evidence="1" type="ORF">A3A04_00445</name>
</gene>